<dbReference type="RefSeq" id="WP_193907895.1">
    <property type="nucleotide sequence ID" value="NZ_JADEXG010000028.1"/>
</dbReference>
<dbReference type="PANTHER" id="PTHR34613">
    <property type="entry name" value="SLL0800 PROTEIN"/>
    <property type="match status" value="1"/>
</dbReference>
<evidence type="ECO:0000313" key="3">
    <source>
        <dbReference type="Proteomes" id="UP000636505"/>
    </source>
</evidence>
<sequence>MFDAICKYLVETFSADFAQWLLGEDISFSELSPSELLLEPIRADALLLQSEQRVLHLEFQTRPDAAIPFRLLDYWVRIHRRLPEREIRQVVIYLLETQSPLVEQTTFELAKTRHCFEVIRLWEQPTEPFLSLPGLLPFAPLSRTDSPEVALRQVARQIEGIAERSTQVNLAASAAILAGLVLEEGLIGQILGRRLMQESVVYQSIKAEGLEQGLQQGRQEGEITLIVRQLSRLVGTVPAELVARIESLPLEQLEMLGEALLDFEGQSDLVQWLETAS</sequence>
<dbReference type="NCBIfam" id="TIGR01784">
    <property type="entry name" value="T_den_put_tspse"/>
    <property type="match status" value="1"/>
</dbReference>
<evidence type="ECO:0000259" key="1">
    <source>
        <dbReference type="Pfam" id="PF14261"/>
    </source>
</evidence>
<comment type="caution">
    <text evidence="2">The sequence shown here is derived from an EMBL/GenBank/DDBJ whole genome shotgun (WGS) entry which is preliminary data.</text>
</comment>
<dbReference type="Pfam" id="PF14261">
    <property type="entry name" value="DUF4351"/>
    <property type="match status" value="1"/>
</dbReference>
<dbReference type="EMBL" id="JADEXG010000028">
    <property type="protein sequence ID" value="MBE9078245.1"/>
    <property type="molecule type" value="Genomic_DNA"/>
</dbReference>
<dbReference type="AlphaFoldDB" id="A0A8J7DNK5"/>
<keyword evidence="3" id="KW-1185">Reference proteome</keyword>
<evidence type="ECO:0000313" key="2">
    <source>
        <dbReference type="EMBL" id="MBE9078245.1"/>
    </source>
</evidence>
<dbReference type="InterPro" id="IPR010106">
    <property type="entry name" value="RpnA"/>
</dbReference>
<organism evidence="2 3">
    <name type="scientific">Vasconcelosia minhoensis LEGE 07310</name>
    <dbReference type="NCBI Taxonomy" id="915328"/>
    <lineage>
        <taxon>Bacteria</taxon>
        <taxon>Bacillati</taxon>
        <taxon>Cyanobacteriota</taxon>
        <taxon>Cyanophyceae</taxon>
        <taxon>Nodosilineales</taxon>
        <taxon>Cymatolegaceae</taxon>
        <taxon>Vasconcelosia</taxon>
        <taxon>Vasconcelosia minhoensis</taxon>
    </lineage>
</organism>
<dbReference type="Proteomes" id="UP000636505">
    <property type="component" value="Unassembled WGS sequence"/>
</dbReference>
<dbReference type="PANTHER" id="PTHR34613:SF1">
    <property type="entry name" value="SLL6017 PROTEIN"/>
    <property type="match status" value="1"/>
</dbReference>
<name>A0A8J7DNK5_9CYAN</name>
<accession>A0A8J7DNK5</accession>
<protein>
    <submittedName>
        <fullName evidence="2">Rpn family recombination-promoting nuclease/putative transposase</fullName>
    </submittedName>
</protein>
<gene>
    <name evidence="2" type="ORF">IQ241_13240</name>
</gene>
<dbReference type="InterPro" id="IPR025587">
    <property type="entry name" value="DUF4351"/>
</dbReference>
<proteinExistence type="predicted"/>
<reference evidence="2" key="1">
    <citation type="submission" date="2020-10" db="EMBL/GenBank/DDBJ databases">
        <authorList>
            <person name="Castelo-Branco R."/>
            <person name="Eusebio N."/>
            <person name="Adriana R."/>
            <person name="Vieira A."/>
            <person name="Brugerolle De Fraissinette N."/>
            <person name="Rezende De Castro R."/>
            <person name="Schneider M.P."/>
            <person name="Vasconcelos V."/>
            <person name="Leao P.N."/>
        </authorList>
    </citation>
    <scope>NUCLEOTIDE SEQUENCE</scope>
    <source>
        <strain evidence="2">LEGE 07310</strain>
    </source>
</reference>
<feature type="domain" description="DUF4351" evidence="1">
    <location>
        <begin position="215"/>
        <end position="273"/>
    </location>
</feature>